<feature type="domain" description="RNase H type-1" evidence="3">
    <location>
        <begin position="455"/>
        <end position="521"/>
    </location>
</feature>
<dbReference type="GO" id="GO:0004523">
    <property type="term" value="F:RNA-DNA hybrid ribonuclease activity"/>
    <property type="evidence" value="ECO:0007669"/>
    <property type="project" value="InterPro"/>
</dbReference>
<dbReference type="Pfam" id="PF00078">
    <property type="entry name" value="RVT_1"/>
    <property type="match status" value="1"/>
</dbReference>
<dbReference type="Gene3D" id="3.10.10.10">
    <property type="entry name" value="HIV Type 1 Reverse Transcriptase, subunit A, domain 1"/>
    <property type="match status" value="1"/>
</dbReference>
<dbReference type="SUPFAM" id="SSF56672">
    <property type="entry name" value="DNA/RNA polymerases"/>
    <property type="match status" value="1"/>
</dbReference>
<dbReference type="GO" id="GO:0003676">
    <property type="term" value="F:nucleic acid binding"/>
    <property type="evidence" value="ECO:0007669"/>
    <property type="project" value="InterPro"/>
</dbReference>
<dbReference type="InterPro" id="IPR043502">
    <property type="entry name" value="DNA/RNA_pol_sf"/>
</dbReference>
<dbReference type="Pfam" id="PF13456">
    <property type="entry name" value="RVT_3"/>
    <property type="match status" value="1"/>
</dbReference>
<reference evidence="5" key="1">
    <citation type="submission" date="2020-06" db="EMBL/GenBank/DDBJ databases">
        <authorList>
            <person name="Li T."/>
            <person name="Hu X."/>
            <person name="Zhang T."/>
            <person name="Song X."/>
            <person name="Zhang H."/>
            <person name="Dai N."/>
            <person name="Sheng W."/>
            <person name="Hou X."/>
            <person name="Wei L."/>
        </authorList>
    </citation>
    <scope>NUCLEOTIDE SEQUENCE</scope>
    <source>
        <strain evidence="5">KEN8</strain>
        <tissue evidence="5">Leaf</tissue>
    </source>
</reference>
<dbReference type="InterPro" id="IPR041577">
    <property type="entry name" value="RT_RNaseH_2"/>
</dbReference>
<gene>
    <name evidence="5" type="ORF">Scaly_2960500</name>
</gene>
<organism evidence="5">
    <name type="scientific">Sesamum calycinum</name>
    <dbReference type="NCBI Taxonomy" id="2727403"/>
    <lineage>
        <taxon>Eukaryota</taxon>
        <taxon>Viridiplantae</taxon>
        <taxon>Streptophyta</taxon>
        <taxon>Embryophyta</taxon>
        <taxon>Tracheophyta</taxon>
        <taxon>Spermatophyta</taxon>
        <taxon>Magnoliopsida</taxon>
        <taxon>eudicotyledons</taxon>
        <taxon>Gunneridae</taxon>
        <taxon>Pentapetalae</taxon>
        <taxon>asterids</taxon>
        <taxon>lamiids</taxon>
        <taxon>Lamiales</taxon>
        <taxon>Pedaliaceae</taxon>
        <taxon>Sesamum</taxon>
    </lineage>
</organism>
<dbReference type="PANTHER" id="PTHR24559:SF444">
    <property type="entry name" value="REVERSE TRANSCRIPTASE DOMAIN-CONTAINING PROTEIN"/>
    <property type="match status" value="1"/>
</dbReference>
<evidence type="ECO:0000259" key="2">
    <source>
        <dbReference type="Pfam" id="PF00078"/>
    </source>
</evidence>
<dbReference type="InterPro" id="IPR000477">
    <property type="entry name" value="RT_dom"/>
</dbReference>
<dbReference type="InterPro" id="IPR012337">
    <property type="entry name" value="RNaseH-like_sf"/>
</dbReference>
<sequence length="547" mass="62117">MKIKFSVIRGVGEALADALQTRKCYVEAIKKGKKRGMEEPPETKDSNKRGKNPVPGPEPDKETSATVQPVEELLTIKLTPGDPGKITKIESKMSESIQNQMINYLQKNKDIFAWTPQDLEEIDPSDITHHLNLDPGVKAEIQFPEWFSNVVLVPKLGGKWRMCIDFRNLSKACPKDFYPVPRIDQLVDFTSGCKLLSMMDALQGYHQIMLSPEDHKRVSFITSDEMFCYVAMPFGLKNAGATYQRLVDKIFQPQLGRNMEVYVDDILVKSKEATQPYGGFRSNLRDTKKIQIKTQPQKMRIRGALSRFVSKSAEKGLPFFKTLRKVKNFKWIEECQQAFEELKEYLARLPLLVKPILGDTLYLYLPSTSQAISSVLVREENDDQTPIYYISKVLNGAECRYPPIEKMALALVTTALADFISEMIGTTQDEVPEERPWLLYVDRSSTAQGSGAGVNTGASHLLAYSDSQLIVKQVDGEYEAKEDSMAQYFRQIEELKTKFRSFRLQQIPREENIKADYVSKLASALEGCKTRRITVKHLSQPRASLNI</sequence>
<dbReference type="Gene3D" id="3.30.70.270">
    <property type="match status" value="1"/>
</dbReference>
<proteinExistence type="predicted"/>
<dbReference type="Gene3D" id="3.30.420.10">
    <property type="entry name" value="Ribonuclease H-like superfamily/Ribonuclease H"/>
    <property type="match status" value="1"/>
</dbReference>
<dbReference type="InterPro" id="IPR002156">
    <property type="entry name" value="RNaseH_domain"/>
</dbReference>
<evidence type="ECO:0000313" key="5">
    <source>
        <dbReference type="EMBL" id="KAL0308119.1"/>
    </source>
</evidence>
<dbReference type="AlphaFoldDB" id="A0AAW2KN75"/>
<dbReference type="PANTHER" id="PTHR24559">
    <property type="entry name" value="TRANSPOSON TY3-I GAG-POL POLYPROTEIN"/>
    <property type="match status" value="1"/>
</dbReference>
<dbReference type="EMBL" id="JACGWM010000274">
    <property type="protein sequence ID" value="KAL0308119.1"/>
    <property type="molecule type" value="Genomic_DNA"/>
</dbReference>
<evidence type="ECO:0000259" key="3">
    <source>
        <dbReference type="Pfam" id="PF13456"/>
    </source>
</evidence>
<feature type="domain" description="Reverse transcriptase" evidence="2">
    <location>
        <begin position="153"/>
        <end position="301"/>
    </location>
</feature>
<dbReference type="Pfam" id="PF17919">
    <property type="entry name" value="RT_RNaseH_2"/>
    <property type="match status" value="1"/>
</dbReference>
<feature type="compositionally biased region" description="Basic and acidic residues" evidence="1">
    <location>
        <begin position="30"/>
        <end position="48"/>
    </location>
</feature>
<reference evidence="5" key="2">
    <citation type="journal article" date="2024" name="Plant">
        <title>Genomic evolution and insights into agronomic trait innovations of Sesamum species.</title>
        <authorList>
            <person name="Miao H."/>
            <person name="Wang L."/>
            <person name="Qu L."/>
            <person name="Liu H."/>
            <person name="Sun Y."/>
            <person name="Le M."/>
            <person name="Wang Q."/>
            <person name="Wei S."/>
            <person name="Zheng Y."/>
            <person name="Lin W."/>
            <person name="Duan Y."/>
            <person name="Cao H."/>
            <person name="Xiong S."/>
            <person name="Wang X."/>
            <person name="Wei L."/>
            <person name="Li C."/>
            <person name="Ma Q."/>
            <person name="Ju M."/>
            <person name="Zhao R."/>
            <person name="Li G."/>
            <person name="Mu C."/>
            <person name="Tian Q."/>
            <person name="Mei H."/>
            <person name="Zhang T."/>
            <person name="Gao T."/>
            <person name="Zhang H."/>
        </authorList>
    </citation>
    <scope>NUCLEOTIDE SEQUENCE</scope>
    <source>
        <strain evidence="5">KEN8</strain>
    </source>
</reference>
<feature type="domain" description="Reverse transcriptase/retrotransposon-derived protein RNase H-like" evidence="4">
    <location>
        <begin position="331"/>
        <end position="414"/>
    </location>
</feature>
<protein>
    <submittedName>
        <fullName evidence="5">Retrovirus-related Pol polyprotein from transposon.6</fullName>
    </submittedName>
</protein>
<dbReference type="InterPro" id="IPR036397">
    <property type="entry name" value="RNaseH_sf"/>
</dbReference>
<accession>A0AAW2KN75</accession>
<dbReference type="SUPFAM" id="SSF53098">
    <property type="entry name" value="Ribonuclease H-like"/>
    <property type="match status" value="1"/>
</dbReference>
<evidence type="ECO:0000256" key="1">
    <source>
        <dbReference type="SAM" id="MobiDB-lite"/>
    </source>
</evidence>
<comment type="caution">
    <text evidence="5">The sequence shown here is derived from an EMBL/GenBank/DDBJ whole genome shotgun (WGS) entry which is preliminary data.</text>
</comment>
<name>A0AAW2KN75_9LAMI</name>
<dbReference type="InterPro" id="IPR053134">
    <property type="entry name" value="RNA-dir_DNA_polymerase"/>
</dbReference>
<dbReference type="InterPro" id="IPR043128">
    <property type="entry name" value="Rev_trsase/Diguanyl_cyclase"/>
</dbReference>
<evidence type="ECO:0000259" key="4">
    <source>
        <dbReference type="Pfam" id="PF17919"/>
    </source>
</evidence>
<feature type="region of interest" description="Disordered" evidence="1">
    <location>
        <begin position="30"/>
        <end position="67"/>
    </location>
</feature>
<dbReference type="CDD" id="cd01647">
    <property type="entry name" value="RT_LTR"/>
    <property type="match status" value="1"/>
</dbReference>